<name>A0A183U3X7_TOXCA</name>
<evidence type="ECO:0000313" key="3">
    <source>
        <dbReference type="WBParaSite" id="TCNE_0000319701-mRNA-1"/>
    </source>
</evidence>
<dbReference type="WBParaSite" id="TCNE_0000319701-mRNA-1">
    <property type="protein sequence ID" value="TCNE_0000319701-mRNA-1"/>
    <property type="gene ID" value="TCNE_0000319701"/>
</dbReference>
<sequence>MESGGEYNLDTSVTCDWMQRADGLDEFRCFSLAEGDTRWFIYWIREAQIFGVTDGMTKVFETEMSRAERRKLLGNVADSRLEDDWRFALLVDRFRCSATNV</sequence>
<accession>A0A183U3X7</accession>
<gene>
    <name evidence="1" type="ORF">TCNE_LOCUS3196</name>
</gene>
<keyword evidence="2" id="KW-1185">Reference proteome</keyword>
<dbReference type="AlphaFoldDB" id="A0A183U3X7"/>
<reference evidence="3" key="1">
    <citation type="submission" date="2016-06" db="UniProtKB">
        <authorList>
            <consortium name="WormBaseParasite"/>
        </authorList>
    </citation>
    <scope>IDENTIFICATION</scope>
</reference>
<evidence type="ECO:0000313" key="1">
    <source>
        <dbReference type="EMBL" id="VDM28913.1"/>
    </source>
</evidence>
<dbReference type="EMBL" id="UYWY01003861">
    <property type="protein sequence ID" value="VDM28913.1"/>
    <property type="molecule type" value="Genomic_DNA"/>
</dbReference>
<reference evidence="1 2" key="2">
    <citation type="submission" date="2018-11" db="EMBL/GenBank/DDBJ databases">
        <authorList>
            <consortium name="Pathogen Informatics"/>
        </authorList>
    </citation>
    <scope>NUCLEOTIDE SEQUENCE [LARGE SCALE GENOMIC DNA]</scope>
</reference>
<proteinExistence type="predicted"/>
<dbReference type="Proteomes" id="UP000050794">
    <property type="component" value="Unassembled WGS sequence"/>
</dbReference>
<organism evidence="2 3">
    <name type="scientific">Toxocara canis</name>
    <name type="common">Canine roundworm</name>
    <dbReference type="NCBI Taxonomy" id="6265"/>
    <lineage>
        <taxon>Eukaryota</taxon>
        <taxon>Metazoa</taxon>
        <taxon>Ecdysozoa</taxon>
        <taxon>Nematoda</taxon>
        <taxon>Chromadorea</taxon>
        <taxon>Rhabditida</taxon>
        <taxon>Spirurina</taxon>
        <taxon>Ascaridomorpha</taxon>
        <taxon>Ascaridoidea</taxon>
        <taxon>Toxocaridae</taxon>
        <taxon>Toxocara</taxon>
    </lineage>
</organism>
<evidence type="ECO:0000313" key="2">
    <source>
        <dbReference type="Proteomes" id="UP000050794"/>
    </source>
</evidence>
<protein>
    <submittedName>
        <fullName evidence="3">Hemophilus-specific protein</fullName>
    </submittedName>
</protein>